<dbReference type="Proteomes" id="UP000886998">
    <property type="component" value="Unassembled WGS sequence"/>
</dbReference>
<proteinExistence type="predicted"/>
<protein>
    <submittedName>
        <fullName evidence="1">Uncharacterized protein</fullName>
    </submittedName>
</protein>
<evidence type="ECO:0000313" key="1">
    <source>
        <dbReference type="EMBL" id="GFY74128.1"/>
    </source>
</evidence>
<reference evidence="1" key="1">
    <citation type="submission" date="2020-08" db="EMBL/GenBank/DDBJ databases">
        <title>Multicomponent nature underlies the extraordinary mechanical properties of spider dragline silk.</title>
        <authorList>
            <person name="Kono N."/>
            <person name="Nakamura H."/>
            <person name="Mori M."/>
            <person name="Yoshida Y."/>
            <person name="Ohtoshi R."/>
            <person name="Malay A.D."/>
            <person name="Moran D.A.P."/>
            <person name="Tomita M."/>
            <person name="Numata K."/>
            <person name="Arakawa K."/>
        </authorList>
    </citation>
    <scope>NUCLEOTIDE SEQUENCE</scope>
</reference>
<name>A0A8X6YNL1_9ARAC</name>
<accession>A0A8X6YNL1</accession>
<dbReference type="EMBL" id="BMAV01020572">
    <property type="protein sequence ID" value="GFY74128.1"/>
    <property type="molecule type" value="Genomic_DNA"/>
</dbReference>
<organism evidence="1 2">
    <name type="scientific">Trichonephila inaurata madagascariensis</name>
    <dbReference type="NCBI Taxonomy" id="2747483"/>
    <lineage>
        <taxon>Eukaryota</taxon>
        <taxon>Metazoa</taxon>
        <taxon>Ecdysozoa</taxon>
        <taxon>Arthropoda</taxon>
        <taxon>Chelicerata</taxon>
        <taxon>Arachnida</taxon>
        <taxon>Araneae</taxon>
        <taxon>Araneomorphae</taxon>
        <taxon>Entelegynae</taxon>
        <taxon>Araneoidea</taxon>
        <taxon>Nephilidae</taxon>
        <taxon>Trichonephila</taxon>
        <taxon>Trichonephila inaurata</taxon>
    </lineage>
</organism>
<gene>
    <name evidence="1" type="ORF">TNIN_199071</name>
</gene>
<keyword evidence="2" id="KW-1185">Reference proteome</keyword>
<comment type="caution">
    <text evidence="1">The sequence shown here is derived from an EMBL/GenBank/DDBJ whole genome shotgun (WGS) entry which is preliminary data.</text>
</comment>
<evidence type="ECO:0000313" key="2">
    <source>
        <dbReference type="Proteomes" id="UP000886998"/>
    </source>
</evidence>
<sequence length="84" mass="9807">MIFMTKGMAQSDSSAQFLPKYLCRATSGITLDSWHLGYQLPTYDNLKSFLDECAFVSEYENVRMKCGRLQKLQDKFDTRLVIRR</sequence>
<dbReference type="AlphaFoldDB" id="A0A8X6YNL1"/>